<sequence>MVRKQVVLGSREEELEENMRGQPTARSTEGEDDGKSLGKRIPDSPKYARVEDIKALIEEAAERGAQAALRWMKEREITRERSPSPQNSRRRECENSVGSSHAPQSPRSRPPKEAPPMLLEDPRLESLRKDVEELRKQIAPGSLHIRRGLRNGRLADSLIGEPAKSWGELLVRAEKFILIKESRRAKGAQRPRKEPAKEGPSRTHEGRRGDRGHGVEAYTALRITRTQALVMVEKNEHLRWPMKMRDNEYRMRSSKYYNFHQDQGHTTEEYFHLKEELERLIQMGHLEELTHPSAGHPKSLGKRKAPSKLPEGRTNENQEKQGPYGRIINIIEGGGYRARG</sequence>
<feature type="region of interest" description="Disordered" evidence="1">
    <location>
        <begin position="1"/>
        <end position="47"/>
    </location>
</feature>
<evidence type="ECO:0000256" key="1">
    <source>
        <dbReference type="SAM" id="MobiDB-lite"/>
    </source>
</evidence>
<feature type="region of interest" description="Disordered" evidence="1">
    <location>
        <begin position="290"/>
        <end position="327"/>
    </location>
</feature>
<proteinExistence type="predicted"/>
<feature type="region of interest" description="Disordered" evidence="1">
    <location>
        <begin position="182"/>
        <end position="213"/>
    </location>
</feature>
<evidence type="ECO:0000313" key="2">
    <source>
        <dbReference type="EMBL" id="KAK4424606.1"/>
    </source>
</evidence>
<comment type="caution">
    <text evidence="2">The sequence shown here is derived from an EMBL/GenBank/DDBJ whole genome shotgun (WGS) entry which is preliminary data.</text>
</comment>
<feature type="compositionally biased region" description="Basic and acidic residues" evidence="1">
    <location>
        <begin position="191"/>
        <end position="213"/>
    </location>
</feature>
<feature type="compositionally biased region" description="Polar residues" evidence="1">
    <location>
        <begin position="96"/>
        <end position="107"/>
    </location>
</feature>
<accession>A0AAE1Y7F5</accession>
<dbReference type="Proteomes" id="UP001293254">
    <property type="component" value="Unassembled WGS sequence"/>
</dbReference>
<feature type="compositionally biased region" description="Basic and acidic residues" evidence="1">
    <location>
        <begin position="310"/>
        <end position="319"/>
    </location>
</feature>
<dbReference type="EMBL" id="JACGWO010000006">
    <property type="protein sequence ID" value="KAK4424606.1"/>
    <property type="molecule type" value="Genomic_DNA"/>
</dbReference>
<name>A0AAE1Y7F5_9LAMI</name>
<dbReference type="AlphaFoldDB" id="A0AAE1Y7F5"/>
<reference evidence="2" key="1">
    <citation type="submission" date="2020-06" db="EMBL/GenBank/DDBJ databases">
        <authorList>
            <person name="Li T."/>
            <person name="Hu X."/>
            <person name="Zhang T."/>
            <person name="Song X."/>
            <person name="Zhang H."/>
            <person name="Dai N."/>
            <person name="Sheng W."/>
            <person name="Hou X."/>
            <person name="Wei L."/>
        </authorList>
    </citation>
    <scope>NUCLEOTIDE SEQUENCE</scope>
    <source>
        <strain evidence="2">3651</strain>
        <tissue evidence="2">Leaf</tissue>
    </source>
</reference>
<organism evidence="2 3">
    <name type="scientific">Sesamum alatum</name>
    <dbReference type="NCBI Taxonomy" id="300844"/>
    <lineage>
        <taxon>Eukaryota</taxon>
        <taxon>Viridiplantae</taxon>
        <taxon>Streptophyta</taxon>
        <taxon>Embryophyta</taxon>
        <taxon>Tracheophyta</taxon>
        <taxon>Spermatophyta</taxon>
        <taxon>Magnoliopsida</taxon>
        <taxon>eudicotyledons</taxon>
        <taxon>Gunneridae</taxon>
        <taxon>Pentapetalae</taxon>
        <taxon>asterids</taxon>
        <taxon>lamiids</taxon>
        <taxon>Lamiales</taxon>
        <taxon>Pedaliaceae</taxon>
        <taxon>Sesamum</taxon>
    </lineage>
</organism>
<feature type="compositionally biased region" description="Basic and acidic residues" evidence="1">
    <location>
        <begin position="71"/>
        <end position="82"/>
    </location>
</feature>
<keyword evidence="3" id="KW-1185">Reference proteome</keyword>
<evidence type="ECO:0000313" key="3">
    <source>
        <dbReference type="Proteomes" id="UP001293254"/>
    </source>
</evidence>
<gene>
    <name evidence="2" type="ORF">Salat_1654200</name>
</gene>
<feature type="region of interest" description="Disordered" evidence="1">
    <location>
        <begin position="70"/>
        <end position="123"/>
    </location>
</feature>
<feature type="compositionally biased region" description="Basic and acidic residues" evidence="1">
    <location>
        <begin position="33"/>
        <end position="47"/>
    </location>
</feature>
<protein>
    <submittedName>
        <fullName evidence="2">Uncharacterized protein</fullName>
    </submittedName>
</protein>
<reference evidence="2" key="2">
    <citation type="journal article" date="2024" name="Plant">
        <title>Genomic evolution and insights into agronomic trait innovations of Sesamum species.</title>
        <authorList>
            <person name="Miao H."/>
            <person name="Wang L."/>
            <person name="Qu L."/>
            <person name="Liu H."/>
            <person name="Sun Y."/>
            <person name="Le M."/>
            <person name="Wang Q."/>
            <person name="Wei S."/>
            <person name="Zheng Y."/>
            <person name="Lin W."/>
            <person name="Duan Y."/>
            <person name="Cao H."/>
            <person name="Xiong S."/>
            <person name="Wang X."/>
            <person name="Wei L."/>
            <person name="Li C."/>
            <person name="Ma Q."/>
            <person name="Ju M."/>
            <person name="Zhao R."/>
            <person name="Li G."/>
            <person name="Mu C."/>
            <person name="Tian Q."/>
            <person name="Mei H."/>
            <person name="Zhang T."/>
            <person name="Gao T."/>
            <person name="Zhang H."/>
        </authorList>
    </citation>
    <scope>NUCLEOTIDE SEQUENCE</scope>
    <source>
        <strain evidence="2">3651</strain>
    </source>
</reference>